<proteinExistence type="predicted"/>
<dbReference type="PANTHER" id="PTHR36849:SF1">
    <property type="entry name" value="CYTOPLASMIC PROTEIN"/>
    <property type="match status" value="1"/>
</dbReference>
<evidence type="ECO:0000313" key="1">
    <source>
        <dbReference type="EMBL" id="EFW28746.1"/>
    </source>
</evidence>
<dbReference type="STRING" id="749551.HMPREF9555_02074"/>
<dbReference type="PANTHER" id="PTHR36849">
    <property type="entry name" value="CYTOPLASMIC PROTEIN-RELATED"/>
    <property type="match status" value="1"/>
</dbReference>
<dbReference type="HOGENOM" id="CLU_137928_0_0_9"/>
<dbReference type="Pfam" id="PF22752">
    <property type="entry name" value="DUF488-N3i"/>
    <property type="match status" value="1"/>
</dbReference>
<accession>E7N4X9</accession>
<dbReference type="Proteomes" id="UP000004633">
    <property type="component" value="Unassembled WGS sequence"/>
</dbReference>
<gene>
    <name evidence="1" type="ORF">HMPREF9555_02074</name>
</gene>
<name>E7N4X9_9FIRM</name>
<comment type="caution">
    <text evidence="1">The sequence shown here is derived from an EMBL/GenBank/DDBJ whole genome shotgun (WGS) entry which is preliminary data.</text>
</comment>
<dbReference type="RefSeq" id="WP_009350721.1">
    <property type="nucleotide sequence ID" value="NZ_GL638157.1"/>
</dbReference>
<dbReference type="AlphaFoldDB" id="E7N4X9"/>
<protein>
    <submittedName>
        <fullName evidence="1">Uncharacterized protein</fullName>
    </submittedName>
</protein>
<dbReference type="EMBL" id="AECV01000060">
    <property type="protein sequence ID" value="EFW28746.1"/>
    <property type="molecule type" value="Genomic_DNA"/>
</dbReference>
<sequence length="126" mass="14263">MAEIRIKRVYEAPATDDGFRVLVDRLWPRGISKEHAALGAWWKDIAPSPELRKWFGHKAENFAAFTEKYRAELEASAELPARIEEIAAHLAAGENVTLLYGAKDPELNQARVLCDFLHSLPHTKNK</sequence>
<organism evidence="1 2">
    <name type="scientific">Selenomonas artemidis F0399</name>
    <dbReference type="NCBI Taxonomy" id="749551"/>
    <lineage>
        <taxon>Bacteria</taxon>
        <taxon>Bacillati</taxon>
        <taxon>Bacillota</taxon>
        <taxon>Negativicutes</taxon>
        <taxon>Selenomonadales</taxon>
        <taxon>Selenomonadaceae</taxon>
        <taxon>Selenomonas</taxon>
    </lineage>
</organism>
<evidence type="ECO:0000313" key="2">
    <source>
        <dbReference type="Proteomes" id="UP000004633"/>
    </source>
</evidence>
<reference evidence="1 2" key="1">
    <citation type="submission" date="2010-08" db="EMBL/GenBank/DDBJ databases">
        <authorList>
            <person name="Weinstock G."/>
            <person name="Sodergren E."/>
            <person name="Clifton S."/>
            <person name="Fulton L."/>
            <person name="Fulton B."/>
            <person name="Courtney L."/>
            <person name="Fronick C."/>
            <person name="Harrison M."/>
            <person name="Strong C."/>
            <person name="Farmer C."/>
            <person name="Delahaunty K."/>
            <person name="Markovic C."/>
            <person name="Hall O."/>
            <person name="Minx P."/>
            <person name="Tomlinson C."/>
            <person name="Mitreva M."/>
            <person name="Hou S."/>
            <person name="Chen J."/>
            <person name="Wollam A."/>
            <person name="Pepin K.H."/>
            <person name="Johnson M."/>
            <person name="Bhonagiri V."/>
            <person name="Zhang X."/>
            <person name="Suruliraj S."/>
            <person name="Warren W."/>
            <person name="Chinwalla A."/>
            <person name="Mardis E.R."/>
            <person name="Wilson R.K."/>
        </authorList>
    </citation>
    <scope>NUCLEOTIDE SEQUENCE [LARGE SCALE GENOMIC DNA]</scope>
    <source>
        <strain evidence="1 2">F0399</strain>
    </source>
</reference>
<dbReference type="InterPro" id="IPR052552">
    <property type="entry name" value="YeaO-like"/>
</dbReference>
<keyword evidence="2" id="KW-1185">Reference proteome</keyword>